<accession>A0ABT7JCH7</accession>
<reference evidence="1 2" key="1">
    <citation type="submission" date="2023-05" db="EMBL/GenBank/DDBJ databases">
        <authorList>
            <person name="Gao F."/>
        </authorList>
    </citation>
    <scope>NUCLEOTIDE SEQUENCE [LARGE SCALE GENOMIC DNA]</scope>
    <source>
        <strain evidence="1 2">MIMF12</strain>
    </source>
</reference>
<dbReference type="Proteomes" id="UP001302059">
    <property type="component" value="Unassembled WGS sequence"/>
</dbReference>
<keyword evidence="2" id="KW-1185">Reference proteome</keyword>
<organism evidence="1 2">
    <name type="scientific">Deinococcus rhizophilus</name>
    <dbReference type="NCBI Taxonomy" id="3049544"/>
    <lineage>
        <taxon>Bacteria</taxon>
        <taxon>Thermotogati</taxon>
        <taxon>Deinococcota</taxon>
        <taxon>Deinococci</taxon>
        <taxon>Deinococcales</taxon>
        <taxon>Deinococcaceae</taxon>
        <taxon>Deinococcus</taxon>
    </lineage>
</organism>
<dbReference type="EMBL" id="JASNGB010000003">
    <property type="protein sequence ID" value="MDL2342732.1"/>
    <property type="molecule type" value="Genomic_DNA"/>
</dbReference>
<evidence type="ECO:0000313" key="2">
    <source>
        <dbReference type="Proteomes" id="UP001302059"/>
    </source>
</evidence>
<gene>
    <name evidence="1" type="ORF">QOL99_01070</name>
</gene>
<proteinExistence type="predicted"/>
<dbReference type="RefSeq" id="WP_285520762.1">
    <property type="nucleotide sequence ID" value="NZ_JASNGB010000003.1"/>
</dbReference>
<protein>
    <recommendedName>
        <fullName evidence="3">DUF1570 domain-containing protein</fullName>
    </recommendedName>
</protein>
<sequence length="496" mass="53678">MIPAPPVVLDDPPGTALGMKLSGHVVLTWARERLPLRTRLSVALLCGFLTLTLSPVASAQARQAAQEAAPASLSALEGHLRPLARELAARERFYGLAWPGGQQAAVETVVTDGVTAYRLKSGQVSSFPLAELPASIRQATGLSFEHDRAQRRAYYRLDAASLSLPPELMKGRWVQLIVHETFHAFVQGNNWPEVTRLLGGESRRAQTYPVVAEPRAYRGELGGRLLDALTTPDPARRSRLLTEAAGLYQGWKTRFPEEVRLSQWTDIVEGSATYFEVRVGLMTQGADGNASALALYLPQGLPAARPDLTAEAYRLGALAGLLLDQEGDPLRWKARVAAGVTPLELLLGSRTPTQTVPSGAALGQAQEAADRLNATLSPWLEPVLAHLQAGAPLLVIEGRLQGSFTTRGFYRPAAFPEYTLIPITGAAVETQQGTVTVKDVVWLEQQGPQMSLTFVVEPNWVGAPSGKLVVTHPGLSRPLEVTRETDGRGRIIYRAR</sequence>
<comment type="caution">
    <text evidence="1">The sequence shown here is derived from an EMBL/GenBank/DDBJ whole genome shotgun (WGS) entry which is preliminary data.</text>
</comment>
<evidence type="ECO:0008006" key="3">
    <source>
        <dbReference type="Google" id="ProtNLM"/>
    </source>
</evidence>
<name>A0ABT7JCH7_9DEIO</name>
<evidence type="ECO:0000313" key="1">
    <source>
        <dbReference type="EMBL" id="MDL2342732.1"/>
    </source>
</evidence>